<dbReference type="SUPFAM" id="SSF52218">
    <property type="entry name" value="Flavoproteins"/>
    <property type="match status" value="1"/>
</dbReference>
<dbReference type="Gene3D" id="3.40.50.360">
    <property type="match status" value="1"/>
</dbReference>
<dbReference type="Proteomes" id="UP001499910">
    <property type="component" value="Unassembled WGS sequence"/>
</dbReference>
<evidence type="ECO:0008006" key="3">
    <source>
        <dbReference type="Google" id="ProtNLM"/>
    </source>
</evidence>
<dbReference type="RefSeq" id="WP_259550032.1">
    <property type="nucleotide sequence ID" value="NZ_JANXIR010000005.1"/>
</dbReference>
<protein>
    <recommendedName>
        <fullName evidence="3">Flavodoxin-like domain-containing protein</fullName>
    </recommendedName>
</protein>
<name>A0ABP9L7V5_9RHOB</name>
<sequence>MQARIVIYSRSGHSRAVARALADETGCEILEILCPRYRGHLGWARAQIDALRGTLPDISMSQAIGPADLLIVGGPIWRGRLAAPLRRFLEDPARLPPVIGVFVTRARVGSTAFLEPDIKHLTGVVPLEVLSLRRRDIRKALAAPSGEGVIGAFLKRLKPLLEKSTIRPFVPAVVRP</sequence>
<accession>A0ABP9L7V5</accession>
<evidence type="ECO:0000313" key="2">
    <source>
        <dbReference type="Proteomes" id="UP001499910"/>
    </source>
</evidence>
<keyword evidence="2" id="KW-1185">Reference proteome</keyword>
<dbReference type="InterPro" id="IPR029039">
    <property type="entry name" value="Flavoprotein-like_sf"/>
</dbReference>
<reference evidence="2" key="1">
    <citation type="journal article" date="2019" name="Int. J. Syst. Evol. Microbiol.">
        <title>The Global Catalogue of Microorganisms (GCM) 10K type strain sequencing project: providing services to taxonomists for standard genome sequencing and annotation.</title>
        <authorList>
            <consortium name="The Broad Institute Genomics Platform"/>
            <consortium name="The Broad Institute Genome Sequencing Center for Infectious Disease"/>
            <person name="Wu L."/>
            <person name="Ma J."/>
        </authorList>
    </citation>
    <scope>NUCLEOTIDE SEQUENCE [LARGE SCALE GENOMIC DNA]</scope>
    <source>
        <strain evidence="2">JCM 18015</strain>
    </source>
</reference>
<proteinExistence type="predicted"/>
<evidence type="ECO:0000313" key="1">
    <source>
        <dbReference type="EMBL" id="GAA5071204.1"/>
    </source>
</evidence>
<dbReference type="EMBL" id="BAABHW010000002">
    <property type="protein sequence ID" value="GAA5071204.1"/>
    <property type="molecule type" value="Genomic_DNA"/>
</dbReference>
<gene>
    <name evidence="1" type="ORF">GCM10023209_14630</name>
</gene>
<organism evidence="1 2">
    <name type="scientific">[Roseibacterium] beibuensis</name>
    <dbReference type="NCBI Taxonomy" id="1193142"/>
    <lineage>
        <taxon>Bacteria</taxon>
        <taxon>Pseudomonadati</taxon>
        <taxon>Pseudomonadota</taxon>
        <taxon>Alphaproteobacteria</taxon>
        <taxon>Rhodobacterales</taxon>
        <taxon>Roseobacteraceae</taxon>
        <taxon>Roseicyclus</taxon>
    </lineage>
</organism>
<comment type="caution">
    <text evidence="1">The sequence shown here is derived from an EMBL/GenBank/DDBJ whole genome shotgun (WGS) entry which is preliminary data.</text>
</comment>